<accession>A0A2Z6ZYW6</accession>
<reference evidence="1 2" key="1">
    <citation type="journal article" date="2015" name="Proc. Natl. Acad. Sci. U.S.A.">
        <title>The resurrection genome of Boea hygrometrica: A blueprint for survival of dehydration.</title>
        <authorList>
            <person name="Xiao L."/>
            <person name="Yang G."/>
            <person name="Zhang L."/>
            <person name="Yang X."/>
            <person name="Zhao S."/>
            <person name="Ji Z."/>
            <person name="Zhou Q."/>
            <person name="Hu M."/>
            <person name="Wang Y."/>
            <person name="Chen M."/>
            <person name="Xu Y."/>
            <person name="Jin H."/>
            <person name="Xiao X."/>
            <person name="Hu G."/>
            <person name="Bao F."/>
            <person name="Hu Y."/>
            <person name="Wan P."/>
            <person name="Li L."/>
            <person name="Deng X."/>
            <person name="Kuang T."/>
            <person name="Xiang C."/>
            <person name="Zhu J.K."/>
            <person name="Oliver M.J."/>
            <person name="He Y."/>
        </authorList>
    </citation>
    <scope>NUCLEOTIDE SEQUENCE [LARGE SCALE GENOMIC DNA]</scope>
    <source>
        <strain evidence="2">cv. XS01</strain>
    </source>
</reference>
<organism evidence="1 2">
    <name type="scientific">Dorcoceras hygrometricum</name>
    <dbReference type="NCBI Taxonomy" id="472368"/>
    <lineage>
        <taxon>Eukaryota</taxon>
        <taxon>Viridiplantae</taxon>
        <taxon>Streptophyta</taxon>
        <taxon>Embryophyta</taxon>
        <taxon>Tracheophyta</taxon>
        <taxon>Spermatophyta</taxon>
        <taxon>Magnoliopsida</taxon>
        <taxon>eudicotyledons</taxon>
        <taxon>Gunneridae</taxon>
        <taxon>Pentapetalae</taxon>
        <taxon>asterids</taxon>
        <taxon>lamiids</taxon>
        <taxon>Lamiales</taxon>
        <taxon>Gesneriaceae</taxon>
        <taxon>Didymocarpoideae</taxon>
        <taxon>Trichosporeae</taxon>
        <taxon>Loxocarpinae</taxon>
        <taxon>Dorcoceras</taxon>
    </lineage>
</organism>
<sequence>MVEDGYDKWVYDCETPVSQLWEKLPEQIELNSLAPICLFFEPVQHLSTFSLPAVKSWGWHRVCTEVLQYSIFGCLNPISSSNFCTDIVAIGPVMGDVSIPRRVVVTTLVFLTE</sequence>
<name>A0A2Z6ZYW6_9LAMI</name>
<evidence type="ECO:0000313" key="1">
    <source>
        <dbReference type="EMBL" id="KZV14369.1"/>
    </source>
</evidence>
<dbReference type="Proteomes" id="UP000250235">
    <property type="component" value="Unassembled WGS sequence"/>
</dbReference>
<protein>
    <submittedName>
        <fullName evidence="1">Uncharacterized protein</fullName>
    </submittedName>
</protein>
<proteinExistence type="predicted"/>
<keyword evidence="2" id="KW-1185">Reference proteome</keyword>
<dbReference type="AlphaFoldDB" id="A0A2Z6ZYW6"/>
<evidence type="ECO:0000313" key="2">
    <source>
        <dbReference type="Proteomes" id="UP000250235"/>
    </source>
</evidence>
<gene>
    <name evidence="1" type="ORF">F511_43494</name>
</gene>
<dbReference type="EMBL" id="KV020756">
    <property type="protein sequence ID" value="KZV14369.1"/>
    <property type="molecule type" value="Genomic_DNA"/>
</dbReference>